<accession>A0A2U1JPZ4</accession>
<evidence type="ECO:0008006" key="4">
    <source>
        <dbReference type="Google" id="ProtNLM"/>
    </source>
</evidence>
<protein>
    <recommendedName>
        <fullName evidence="4">Cytochrome c domain-containing protein</fullName>
    </recommendedName>
</protein>
<sequence>MKKIKIFLMLASASFMFSCMFSCESNTYQDISGVVTNPTYEKNIKTVINAKCTSCHSGGSQFPDLENYDQVLESTQNGNLLCKINGACGGIMPQDGKMPQATIDMIQLWADQGFLN</sequence>
<dbReference type="PROSITE" id="PS51257">
    <property type="entry name" value="PROKAR_LIPOPROTEIN"/>
    <property type="match status" value="1"/>
</dbReference>
<keyword evidence="1" id="KW-0732">Signal</keyword>
<evidence type="ECO:0000313" key="2">
    <source>
        <dbReference type="EMBL" id="PWA07246.1"/>
    </source>
</evidence>
<dbReference type="AlphaFoldDB" id="A0A2U1JPZ4"/>
<organism evidence="2 3">
    <name type="scientific">Flavobacterium psychrotolerans</name>
    <dbReference type="NCBI Taxonomy" id="2169410"/>
    <lineage>
        <taxon>Bacteria</taxon>
        <taxon>Pseudomonadati</taxon>
        <taxon>Bacteroidota</taxon>
        <taxon>Flavobacteriia</taxon>
        <taxon>Flavobacteriales</taxon>
        <taxon>Flavobacteriaceae</taxon>
        <taxon>Flavobacterium</taxon>
    </lineage>
</organism>
<comment type="caution">
    <text evidence="2">The sequence shown here is derived from an EMBL/GenBank/DDBJ whole genome shotgun (WGS) entry which is preliminary data.</text>
</comment>
<dbReference type="OrthoDB" id="9786191at2"/>
<evidence type="ECO:0000256" key="1">
    <source>
        <dbReference type="SAM" id="SignalP"/>
    </source>
</evidence>
<feature type="signal peptide" evidence="1">
    <location>
        <begin position="1"/>
        <end position="21"/>
    </location>
</feature>
<name>A0A2U1JPZ4_9FLAO</name>
<feature type="chain" id="PRO_5015613107" description="Cytochrome c domain-containing protein" evidence="1">
    <location>
        <begin position="22"/>
        <end position="116"/>
    </location>
</feature>
<proteinExistence type="predicted"/>
<gene>
    <name evidence="2" type="ORF">DB895_00545</name>
</gene>
<dbReference type="Proteomes" id="UP000245449">
    <property type="component" value="Unassembled WGS sequence"/>
</dbReference>
<keyword evidence="3" id="KW-1185">Reference proteome</keyword>
<reference evidence="2 3" key="1">
    <citation type="submission" date="2018-04" db="EMBL/GenBank/DDBJ databases">
        <title>Flavobacterium sp. nov., isolated from glacier ice.</title>
        <authorList>
            <person name="Liu Q."/>
            <person name="Xin Y.-H."/>
        </authorList>
    </citation>
    <scope>NUCLEOTIDE SEQUENCE [LARGE SCALE GENOMIC DNA]</scope>
    <source>
        <strain evidence="2 3">RB1R5</strain>
    </source>
</reference>
<dbReference type="EMBL" id="QCZI01000001">
    <property type="protein sequence ID" value="PWA07246.1"/>
    <property type="molecule type" value="Genomic_DNA"/>
</dbReference>
<evidence type="ECO:0000313" key="3">
    <source>
        <dbReference type="Proteomes" id="UP000245449"/>
    </source>
</evidence>